<dbReference type="Proteomes" id="UP000182589">
    <property type="component" value="Unassembled WGS sequence"/>
</dbReference>
<name>A0A1H2UX16_9BACL</name>
<dbReference type="PANTHER" id="PTHR30636">
    <property type="entry name" value="UPF0701 PROTEIN YICC"/>
    <property type="match status" value="1"/>
</dbReference>
<dbReference type="PANTHER" id="PTHR30636:SF3">
    <property type="entry name" value="UPF0701 PROTEIN YICC"/>
    <property type="match status" value="1"/>
</dbReference>
<evidence type="ECO:0000256" key="2">
    <source>
        <dbReference type="ARBA" id="ARBA00022722"/>
    </source>
</evidence>
<dbReference type="Proteomes" id="UP001157137">
    <property type="component" value="Unassembled WGS sequence"/>
</dbReference>
<reference evidence="10" key="1">
    <citation type="submission" date="2016-10" db="EMBL/GenBank/DDBJ databases">
        <authorList>
            <person name="Varghese N."/>
        </authorList>
    </citation>
    <scope>NUCLEOTIDE SEQUENCE [LARGE SCALE GENOMIC DNA]</scope>
    <source>
        <strain evidence="10">DSM 12489</strain>
    </source>
</reference>
<dbReference type="GO" id="GO:0004521">
    <property type="term" value="F:RNA endonuclease activity"/>
    <property type="evidence" value="ECO:0007669"/>
    <property type="project" value="InterPro"/>
</dbReference>
<sequence length="292" mass="32886">MAFRSMTGFGRSQGKVGPYDVTLEVKSVNHRFSEFTIRLPREWALFEDNLRSRLQTAVSRGRVDLFVNVADFAVTAVDIDVNWPLLDALLKAEQGLVARLCAPAERQTAREWLMYPGVLIQRKAELDEGQIAEALCSLLDTALAQLVKVRCDEGARLAENCQGKLAMLETHLAAVQARGPLAVEEKRQTLARRIAELGIEMDPARMLQEVLLFAERSAIDEELVRLQSHIVAFREAMANQEPVGRRLDFLVQEMHRETNTIGAKSADPEIAQRVVEMKVIVEQLREQVQNIE</sequence>
<keyword evidence="2" id="KW-0540">Nuclease</keyword>
<comment type="similarity">
    <text evidence="5">Belongs to the YicC/YloC family.</text>
</comment>
<dbReference type="InterPro" id="IPR013551">
    <property type="entry name" value="YicC-like_C"/>
</dbReference>
<keyword evidence="3" id="KW-0255">Endonuclease</keyword>
<dbReference type="NCBIfam" id="TIGR00255">
    <property type="entry name" value="YicC/YloC family endoribonuclease"/>
    <property type="match status" value="1"/>
</dbReference>
<evidence type="ECO:0000259" key="6">
    <source>
        <dbReference type="Pfam" id="PF03755"/>
    </source>
</evidence>
<dbReference type="RefSeq" id="WP_074693181.1">
    <property type="nucleotide sequence ID" value="NZ_BSRA01000014.1"/>
</dbReference>
<reference evidence="9" key="2">
    <citation type="submission" date="2016-10" db="EMBL/GenBank/DDBJ databases">
        <authorList>
            <person name="de Groot N.N."/>
        </authorList>
    </citation>
    <scope>NUCLEOTIDE SEQUENCE [LARGE SCALE GENOMIC DNA]</scope>
    <source>
        <strain evidence="9">DSM 12489</strain>
    </source>
</reference>
<evidence type="ECO:0000313" key="9">
    <source>
        <dbReference type="EMBL" id="SDW60548.1"/>
    </source>
</evidence>
<comment type="cofactor">
    <cofactor evidence="1">
        <name>a divalent metal cation</name>
        <dbReference type="ChEBI" id="CHEBI:60240"/>
    </cofactor>
</comment>
<protein>
    <submittedName>
        <fullName evidence="9">TIGR00255 family protein</fullName>
    </submittedName>
</protein>
<gene>
    <name evidence="8" type="ORF">Heshes_22890</name>
    <name evidence="9" type="ORF">SAMN04489725_10940</name>
</gene>
<evidence type="ECO:0000256" key="4">
    <source>
        <dbReference type="ARBA" id="ARBA00022801"/>
    </source>
</evidence>
<evidence type="ECO:0000313" key="10">
    <source>
        <dbReference type="Proteomes" id="UP000182589"/>
    </source>
</evidence>
<evidence type="ECO:0000259" key="7">
    <source>
        <dbReference type="Pfam" id="PF08340"/>
    </source>
</evidence>
<evidence type="ECO:0000256" key="3">
    <source>
        <dbReference type="ARBA" id="ARBA00022759"/>
    </source>
</evidence>
<evidence type="ECO:0000313" key="8">
    <source>
        <dbReference type="EMBL" id="GLV14605.1"/>
    </source>
</evidence>
<dbReference type="EMBL" id="BSRA01000014">
    <property type="protein sequence ID" value="GLV14605.1"/>
    <property type="molecule type" value="Genomic_DNA"/>
</dbReference>
<feature type="domain" description="Endoribonuclease YicC-like N-terminal" evidence="6">
    <location>
        <begin position="4"/>
        <end position="158"/>
    </location>
</feature>
<feature type="domain" description="Endoribonuclease YicC-like C-terminal" evidence="7">
    <location>
        <begin position="176"/>
        <end position="292"/>
    </location>
</feature>
<dbReference type="EMBL" id="FNOJ01000009">
    <property type="protein sequence ID" value="SDW60548.1"/>
    <property type="molecule type" value="Genomic_DNA"/>
</dbReference>
<dbReference type="AlphaFoldDB" id="A0A1H2UX16"/>
<evidence type="ECO:0000256" key="1">
    <source>
        <dbReference type="ARBA" id="ARBA00001968"/>
    </source>
</evidence>
<dbReference type="Pfam" id="PF03755">
    <property type="entry name" value="YicC-like_N"/>
    <property type="match status" value="1"/>
</dbReference>
<dbReference type="STRING" id="89784.SAMN04489725_10940"/>
<dbReference type="Pfam" id="PF08340">
    <property type="entry name" value="YicC-like_C"/>
    <property type="match status" value="1"/>
</dbReference>
<proteinExistence type="inferred from homology"/>
<organism evidence="9 10">
    <name type="scientific">Alicyclobacillus hesperidum</name>
    <dbReference type="NCBI Taxonomy" id="89784"/>
    <lineage>
        <taxon>Bacteria</taxon>
        <taxon>Bacillati</taxon>
        <taxon>Bacillota</taxon>
        <taxon>Bacilli</taxon>
        <taxon>Bacillales</taxon>
        <taxon>Alicyclobacillaceae</taxon>
        <taxon>Alicyclobacillus</taxon>
    </lineage>
</organism>
<evidence type="ECO:0000256" key="5">
    <source>
        <dbReference type="ARBA" id="ARBA00035648"/>
    </source>
</evidence>
<dbReference type="InterPro" id="IPR005229">
    <property type="entry name" value="YicC/YloC-like"/>
</dbReference>
<dbReference type="InterPro" id="IPR013527">
    <property type="entry name" value="YicC-like_N"/>
</dbReference>
<dbReference type="GO" id="GO:0016787">
    <property type="term" value="F:hydrolase activity"/>
    <property type="evidence" value="ECO:0007669"/>
    <property type="project" value="UniProtKB-KW"/>
</dbReference>
<keyword evidence="4" id="KW-0378">Hydrolase</keyword>
<reference evidence="8" key="3">
    <citation type="submission" date="2023-02" db="EMBL/GenBank/DDBJ databases">
        <title>Proposal of a novel subspecies: Alicyclobacillus hesperidum subspecies aegle.</title>
        <authorList>
            <person name="Goto K."/>
            <person name="Fujii T."/>
            <person name="Yasui K."/>
            <person name="Mochida K."/>
            <person name="Kato-Tanaka Y."/>
            <person name="Morohoshi S."/>
            <person name="An S.Y."/>
            <person name="Kasai H."/>
            <person name="Yokota A."/>
        </authorList>
    </citation>
    <scope>NUCLEOTIDE SEQUENCE</scope>
    <source>
        <strain evidence="8">DSM 12766</strain>
    </source>
</reference>
<accession>A0A1H2UX16</accession>
<keyword evidence="10" id="KW-1185">Reference proteome</keyword>